<keyword evidence="1" id="KW-1133">Transmembrane helix</keyword>
<feature type="transmembrane region" description="Helical" evidence="1">
    <location>
        <begin position="6"/>
        <end position="30"/>
    </location>
</feature>
<proteinExistence type="predicted"/>
<keyword evidence="3" id="KW-0418">Kinase</keyword>
<feature type="transmembrane region" description="Helical" evidence="1">
    <location>
        <begin position="42"/>
        <end position="60"/>
    </location>
</feature>
<dbReference type="EMBL" id="AP029612">
    <property type="protein sequence ID" value="BFG71609.1"/>
    <property type="molecule type" value="Genomic_DNA"/>
</dbReference>
<feature type="domain" description="Signal transduction histidine kinase internal region" evidence="2">
    <location>
        <begin position="163"/>
        <end position="241"/>
    </location>
</feature>
<feature type="transmembrane region" description="Helical" evidence="1">
    <location>
        <begin position="80"/>
        <end position="106"/>
    </location>
</feature>
<dbReference type="AlphaFoldDB" id="A0AAT9GLP4"/>
<dbReference type="RefSeq" id="WP_353549234.1">
    <property type="nucleotide sequence ID" value="NZ_AP029612.1"/>
</dbReference>
<evidence type="ECO:0000256" key="1">
    <source>
        <dbReference type="SAM" id="Phobius"/>
    </source>
</evidence>
<gene>
    <name evidence="3" type="ORF">KACHI17_24900</name>
</gene>
<dbReference type="Pfam" id="PF06580">
    <property type="entry name" value="His_kinase"/>
    <property type="match status" value="1"/>
</dbReference>
<organism evidence="3">
    <name type="scientific">Sediminibacterium sp. KACHI17</name>
    <dbReference type="NCBI Taxonomy" id="1751071"/>
    <lineage>
        <taxon>Bacteria</taxon>
        <taxon>Pseudomonadati</taxon>
        <taxon>Bacteroidota</taxon>
        <taxon>Chitinophagia</taxon>
        <taxon>Chitinophagales</taxon>
        <taxon>Chitinophagaceae</taxon>
        <taxon>Sediminibacterium</taxon>
    </lineage>
</organism>
<dbReference type="Gene3D" id="3.30.565.10">
    <property type="entry name" value="Histidine kinase-like ATPase, C-terminal domain"/>
    <property type="match status" value="1"/>
</dbReference>
<dbReference type="GO" id="GO:0000155">
    <property type="term" value="F:phosphorelay sensor kinase activity"/>
    <property type="evidence" value="ECO:0007669"/>
    <property type="project" value="InterPro"/>
</dbReference>
<dbReference type="InterPro" id="IPR050640">
    <property type="entry name" value="Bact_2-comp_sensor_kinase"/>
</dbReference>
<evidence type="ECO:0000259" key="2">
    <source>
        <dbReference type="Pfam" id="PF06580"/>
    </source>
</evidence>
<keyword evidence="3" id="KW-0808">Transferase</keyword>
<sequence>MKTSKSTLYWWCQLGGWLFYGLTMVFFAFVFRDRQGAINEIFYYRLVVTILTGMVFTHLLRELVIRMELRPPIDSNKWWLLTITILCIIVLYSLSNSAVVEWLQYYDPAIKASVAKRFLSNLIFDSPMILVWVSIYYIWHYVELGTKSEIQKVKLESLVKELELKTIKSHINPHFIFNALNSIRALVDENPNRARTAITELSNILRSSMQAEKLETVPFEKELNIVKDYLALEHIRFEDRLRVEYEIDEDTLDQPVPPMMLQTLVENAIKHGIGKQKDGGLIKVISDYRDNHHELIIQNTGQLNSTTNSDGFGINSTRNRLKLLFGGKANFEIRDIGGNMVEAVVKMPVQPVYS</sequence>
<dbReference type="InterPro" id="IPR010559">
    <property type="entry name" value="Sig_transdc_His_kin_internal"/>
</dbReference>
<accession>A0AAT9GLP4</accession>
<keyword evidence="1" id="KW-0472">Membrane</keyword>
<feature type="transmembrane region" description="Helical" evidence="1">
    <location>
        <begin position="118"/>
        <end position="139"/>
    </location>
</feature>
<reference evidence="3" key="1">
    <citation type="submission" date="2024-02" db="EMBL/GenBank/DDBJ databases">
        <title>Sediminibacterium planktonica sp. nov. and Sediminibacterium longus sp. nov., isolated from surface lake and river water.</title>
        <authorList>
            <person name="Watanabe K."/>
            <person name="Takemine S."/>
            <person name="Ishii Y."/>
            <person name="Ogata Y."/>
            <person name="Shindo C."/>
            <person name="Suda W."/>
        </authorList>
    </citation>
    <scope>NUCLEOTIDE SEQUENCE</scope>
    <source>
        <strain evidence="3">KACHI17</strain>
    </source>
</reference>
<evidence type="ECO:0000313" key="3">
    <source>
        <dbReference type="EMBL" id="BFG71609.1"/>
    </source>
</evidence>
<dbReference type="InterPro" id="IPR036890">
    <property type="entry name" value="HATPase_C_sf"/>
</dbReference>
<dbReference type="GO" id="GO:0016020">
    <property type="term" value="C:membrane"/>
    <property type="evidence" value="ECO:0007669"/>
    <property type="project" value="InterPro"/>
</dbReference>
<dbReference type="SUPFAM" id="SSF55874">
    <property type="entry name" value="ATPase domain of HSP90 chaperone/DNA topoisomerase II/histidine kinase"/>
    <property type="match status" value="1"/>
</dbReference>
<name>A0AAT9GLP4_9BACT</name>
<keyword evidence="1" id="KW-0812">Transmembrane</keyword>
<dbReference type="PANTHER" id="PTHR34220:SF7">
    <property type="entry name" value="SENSOR HISTIDINE KINASE YPDA"/>
    <property type="match status" value="1"/>
</dbReference>
<dbReference type="PANTHER" id="PTHR34220">
    <property type="entry name" value="SENSOR HISTIDINE KINASE YPDA"/>
    <property type="match status" value="1"/>
</dbReference>
<protein>
    <submittedName>
        <fullName evidence="3">Histidine kinase</fullName>
    </submittedName>
</protein>